<dbReference type="EMBL" id="JH795865">
    <property type="protein sequence ID" value="EJU01074.1"/>
    <property type="molecule type" value="Genomic_DNA"/>
</dbReference>
<keyword evidence="12" id="KW-1185">Reference proteome</keyword>
<evidence type="ECO:0000256" key="7">
    <source>
        <dbReference type="ARBA" id="ARBA00023128"/>
    </source>
</evidence>
<dbReference type="InterPro" id="IPR023395">
    <property type="entry name" value="MCP_dom_sf"/>
</dbReference>
<dbReference type="Proteomes" id="UP000030653">
    <property type="component" value="Unassembled WGS sequence"/>
</dbReference>
<sequence length="303" mass="33692">MGSGVTKVAVGHGFDTVKTRLQCAPPGLYKGPWDCFVKTVRNEGPLALYKGATPPAVGWAFIDSLLIGSLHNYRLFLIKHGWTERLPSSSTGERRLTLSGHAVAGLWAGWTSCIIAMPVDTLKVKLQLQMTRDPKEWKYRGSIDCMRQIFVAQGPLGLYRGFTSMLLFRSCFASMFTSYELLLRGFRALNLSDGTGSFLAGGLGSFSYWAFAIPFDNIKNRILADDLVKPKYSSSSIAMGRRIYAEGGLWNFYRGFWPVVLRAFPVNASAFFVFEHVLRLLGAEKVRRIAAARPACVLRFPPD</sequence>
<dbReference type="OrthoDB" id="193856at2759"/>
<dbReference type="Pfam" id="PF00153">
    <property type="entry name" value="Mito_carr"/>
    <property type="match status" value="3"/>
</dbReference>
<evidence type="ECO:0000256" key="3">
    <source>
        <dbReference type="ARBA" id="ARBA00022448"/>
    </source>
</evidence>
<evidence type="ECO:0000256" key="5">
    <source>
        <dbReference type="ARBA" id="ARBA00022737"/>
    </source>
</evidence>
<evidence type="ECO:0000256" key="1">
    <source>
        <dbReference type="ARBA" id="ARBA00004225"/>
    </source>
</evidence>
<dbReference type="OMA" id="VYRESGW"/>
<feature type="repeat" description="Solcar" evidence="9">
    <location>
        <begin position="1"/>
        <end position="76"/>
    </location>
</feature>
<keyword evidence="7" id="KW-0496">Mitochondrion</keyword>
<dbReference type="PANTHER" id="PTHR45624">
    <property type="entry name" value="MITOCHONDRIAL BASIC AMINO ACIDS TRANSPORTER-RELATED"/>
    <property type="match status" value="1"/>
</dbReference>
<evidence type="ECO:0000256" key="4">
    <source>
        <dbReference type="ARBA" id="ARBA00022692"/>
    </source>
</evidence>
<dbReference type="RefSeq" id="XP_040627971.1">
    <property type="nucleotide sequence ID" value="XM_040775159.1"/>
</dbReference>
<dbReference type="PROSITE" id="PS50920">
    <property type="entry name" value="SOLCAR"/>
    <property type="match status" value="3"/>
</dbReference>
<dbReference type="GeneID" id="63690221"/>
<feature type="repeat" description="Solcar" evidence="9">
    <location>
        <begin position="96"/>
        <end position="185"/>
    </location>
</feature>
<keyword evidence="5" id="KW-0677">Repeat</keyword>
<evidence type="ECO:0000256" key="8">
    <source>
        <dbReference type="ARBA" id="ARBA00023136"/>
    </source>
</evidence>
<dbReference type="GO" id="GO:0000064">
    <property type="term" value="F:L-ornithine transmembrane transporter activity"/>
    <property type="evidence" value="ECO:0007669"/>
    <property type="project" value="TreeGrafter"/>
</dbReference>
<comment type="subcellular location">
    <subcellularLocation>
        <location evidence="1">Mitochondrion membrane</location>
        <topology evidence="1">Multi-pass membrane protein</topology>
    </subcellularLocation>
</comment>
<evidence type="ECO:0000256" key="10">
    <source>
        <dbReference type="RuleBase" id="RU000488"/>
    </source>
</evidence>
<dbReference type="AlphaFoldDB" id="M5FXA1"/>
<dbReference type="STRING" id="1858805.M5FXA1"/>
<keyword evidence="8 9" id="KW-0472">Membrane</keyword>
<organism evidence="11 12">
    <name type="scientific">Dacryopinax primogenitus (strain DJM 731)</name>
    <name type="common">Brown rot fungus</name>
    <dbReference type="NCBI Taxonomy" id="1858805"/>
    <lineage>
        <taxon>Eukaryota</taxon>
        <taxon>Fungi</taxon>
        <taxon>Dikarya</taxon>
        <taxon>Basidiomycota</taxon>
        <taxon>Agaricomycotina</taxon>
        <taxon>Dacrymycetes</taxon>
        <taxon>Dacrymycetales</taxon>
        <taxon>Dacrymycetaceae</taxon>
        <taxon>Dacryopinax</taxon>
    </lineage>
</organism>
<dbReference type="InterPro" id="IPR018108">
    <property type="entry name" value="MCP_transmembrane"/>
</dbReference>
<gene>
    <name evidence="11" type="ORF">DACRYDRAFT_53248</name>
</gene>
<name>M5FXA1_DACPD</name>
<evidence type="ECO:0000256" key="2">
    <source>
        <dbReference type="ARBA" id="ARBA00006375"/>
    </source>
</evidence>
<accession>M5FXA1</accession>
<evidence type="ECO:0000313" key="11">
    <source>
        <dbReference type="EMBL" id="EJU01074.1"/>
    </source>
</evidence>
<dbReference type="GO" id="GO:1990575">
    <property type="term" value="P:mitochondrial L-ornithine transmembrane transport"/>
    <property type="evidence" value="ECO:0007669"/>
    <property type="project" value="TreeGrafter"/>
</dbReference>
<dbReference type="PANTHER" id="PTHR45624:SF57">
    <property type="entry name" value="MITOCHONDRIAL SUBSTRATE CARRIER FAMILY PROTEIN L"/>
    <property type="match status" value="1"/>
</dbReference>
<dbReference type="InterPro" id="IPR050567">
    <property type="entry name" value="Mitochondrial_Carrier"/>
</dbReference>
<reference evidence="11 12" key="1">
    <citation type="journal article" date="2012" name="Science">
        <title>The Paleozoic origin of enzymatic lignin decomposition reconstructed from 31 fungal genomes.</title>
        <authorList>
            <person name="Floudas D."/>
            <person name="Binder M."/>
            <person name="Riley R."/>
            <person name="Barry K."/>
            <person name="Blanchette R.A."/>
            <person name="Henrissat B."/>
            <person name="Martinez A.T."/>
            <person name="Otillar R."/>
            <person name="Spatafora J.W."/>
            <person name="Yadav J.S."/>
            <person name="Aerts A."/>
            <person name="Benoit I."/>
            <person name="Boyd A."/>
            <person name="Carlson A."/>
            <person name="Copeland A."/>
            <person name="Coutinho P.M."/>
            <person name="de Vries R.P."/>
            <person name="Ferreira P."/>
            <person name="Findley K."/>
            <person name="Foster B."/>
            <person name="Gaskell J."/>
            <person name="Glotzer D."/>
            <person name="Gorecki P."/>
            <person name="Heitman J."/>
            <person name="Hesse C."/>
            <person name="Hori C."/>
            <person name="Igarashi K."/>
            <person name="Jurgens J.A."/>
            <person name="Kallen N."/>
            <person name="Kersten P."/>
            <person name="Kohler A."/>
            <person name="Kuees U."/>
            <person name="Kumar T.K.A."/>
            <person name="Kuo A."/>
            <person name="LaButti K."/>
            <person name="Larrondo L.F."/>
            <person name="Lindquist E."/>
            <person name="Ling A."/>
            <person name="Lombard V."/>
            <person name="Lucas S."/>
            <person name="Lundell T."/>
            <person name="Martin R."/>
            <person name="McLaughlin D.J."/>
            <person name="Morgenstern I."/>
            <person name="Morin E."/>
            <person name="Murat C."/>
            <person name="Nagy L.G."/>
            <person name="Nolan M."/>
            <person name="Ohm R.A."/>
            <person name="Patyshakuliyeva A."/>
            <person name="Rokas A."/>
            <person name="Ruiz-Duenas F.J."/>
            <person name="Sabat G."/>
            <person name="Salamov A."/>
            <person name="Samejima M."/>
            <person name="Schmutz J."/>
            <person name="Slot J.C."/>
            <person name="St John F."/>
            <person name="Stenlid J."/>
            <person name="Sun H."/>
            <person name="Sun S."/>
            <person name="Syed K."/>
            <person name="Tsang A."/>
            <person name="Wiebenga A."/>
            <person name="Young D."/>
            <person name="Pisabarro A."/>
            <person name="Eastwood D.C."/>
            <person name="Martin F."/>
            <person name="Cullen D."/>
            <person name="Grigoriev I.V."/>
            <person name="Hibbett D.S."/>
        </authorList>
    </citation>
    <scope>NUCLEOTIDE SEQUENCE [LARGE SCALE GENOMIC DNA]</scope>
    <source>
        <strain evidence="11 12">DJM-731 SS1</strain>
    </source>
</reference>
<dbReference type="Gene3D" id="1.50.40.10">
    <property type="entry name" value="Mitochondrial carrier domain"/>
    <property type="match status" value="1"/>
</dbReference>
<dbReference type="SUPFAM" id="SSF103506">
    <property type="entry name" value="Mitochondrial carrier"/>
    <property type="match status" value="1"/>
</dbReference>
<keyword evidence="4 9" id="KW-0812">Transmembrane</keyword>
<evidence type="ECO:0000256" key="6">
    <source>
        <dbReference type="ARBA" id="ARBA00022989"/>
    </source>
</evidence>
<protein>
    <submittedName>
        <fullName evidence="11">Mitochondrial carrier</fullName>
    </submittedName>
</protein>
<dbReference type="HOGENOM" id="CLU_015166_16_4_1"/>
<keyword evidence="3 10" id="KW-0813">Transport</keyword>
<comment type="similarity">
    <text evidence="2 10">Belongs to the mitochondrial carrier (TC 2.A.29) family.</text>
</comment>
<evidence type="ECO:0000313" key="12">
    <source>
        <dbReference type="Proteomes" id="UP000030653"/>
    </source>
</evidence>
<feature type="repeat" description="Solcar" evidence="9">
    <location>
        <begin position="188"/>
        <end position="280"/>
    </location>
</feature>
<proteinExistence type="inferred from homology"/>
<keyword evidence="6" id="KW-1133">Transmembrane helix</keyword>
<dbReference type="GO" id="GO:0031966">
    <property type="term" value="C:mitochondrial membrane"/>
    <property type="evidence" value="ECO:0007669"/>
    <property type="project" value="UniProtKB-SubCell"/>
</dbReference>
<evidence type="ECO:0000256" key="9">
    <source>
        <dbReference type="PROSITE-ProRule" id="PRU00282"/>
    </source>
</evidence>